<name>A0AAF0YE77_9TREE</name>
<evidence type="ECO:0000313" key="3">
    <source>
        <dbReference type="Proteomes" id="UP000827549"/>
    </source>
</evidence>
<feature type="region of interest" description="Disordered" evidence="1">
    <location>
        <begin position="48"/>
        <end position="83"/>
    </location>
</feature>
<feature type="compositionally biased region" description="Basic and acidic residues" evidence="1">
    <location>
        <begin position="49"/>
        <end position="72"/>
    </location>
</feature>
<organism evidence="2 3">
    <name type="scientific">Vanrija pseudolonga</name>
    <dbReference type="NCBI Taxonomy" id="143232"/>
    <lineage>
        <taxon>Eukaryota</taxon>
        <taxon>Fungi</taxon>
        <taxon>Dikarya</taxon>
        <taxon>Basidiomycota</taxon>
        <taxon>Agaricomycotina</taxon>
        <taxon>Tremellomycetes</taxon>
        <taxon>Trichosporonales</taxon>
        <taxon>Trichosporonaceae</taxon>
        <taxon>Vanrija</taxon>
    </lineage>
</organism>
<evidence type="ECO:0000256" key="1">
    <source>
        <dbReference type="SAM" id="MobiDB-lite"/>
    </source>
</evidence>
<evidence type="ECO:0000313" key="2">
    <source>
        <dbReference type="EMBL" id="WOO82891.1"/>
    </source>
</evidence>
<accession>A0AAF0YE77</accession>
<gene>
    <name evidence="2" type="ORF">LOC62_04G006372</name>
</gene>
<dbReference type="Proteomes" id="UP000827549">
    <property type="component" value="Chromosome 4"/>
</dbReference>
<sequence length="131" mass="13639">MLLRRWRQTKGAQQQQGCTAGGGPRRPGPGAGNVVLLVADESDGASRTIGRDAYEVDEAHGAADRDGTESSPRRLAASSPRSWQASFRQLATLGGGAESPLASRVAQALGTVLYGGVVGDCSFDSLPRNML</sequence>
<dbReference type="EMBL" id="CP086717">
    <property type="protein sequence ID" value="WOO82891.1"/>
    <property type="molecule type" value="Genomic_DNA"/>
</dbReference>
<feature type="compositionally biased region" description="Low complexity" evidence="1">
    <location>
        <begin position="9"/>
        <end position="18"/>
    </location>
</feature>
<keyword evidence="3" id="KW-1185">Reference proteome</keyword>
<feature type="compositionally biased region" description="Gly residues" evidence="1">
    <location>
        <begin position="19"/>
        <end position="31"/>
    </location>
</feature>
<feature type="region of interest" description="Disordered" evidence="1">
    <location>
        <begin position="1"/>
        <end position="33"/>
    </location>
</feature>
<dbReference type="AlphaFoldDB" id="A0AAF0YE77"/>
<dbReference type="RefSeq" id="XP_062628923.1">
    <property type="nucleotide sequence ID" value="XM_062772939.1"/>
</dbReference>
<reference evidence="2" key="1">
    <citation type="submission" date="2023-10" db="EMBL/GenBank/DDBJ databases">
        <authorList>
            <person name="Noh H."/>
        </authorList>
    </citation>
    <scope>NUCLEOTIDE SEQUENCE</scope>
    <source>
        <strain evidence="2">DUCC4014</strain>
    </source>
</reference>
<protein>
    <submittedName>
        <fullName evidence="2">Uncharacterized protein</fullName>
    </submittedName>
</protein>
<dbReference type="GeneID" id="87809595"/>
<proteinExistence type="predicted"/>
<feature type="compositionally biased region" description="Low complexity" evidence="1">
    <location>
        <begin position="73"/>
        <end position="82"/>
    </location>
</feature>